<dbReference type="RefSeq" id="XP_024730175.1">
    <property type="nucleotide sequence ID" value="XM_024870746.1"/>
</dbReference>
<dbReference type="EMBL" id="KZ613887">
    <property type="protein sequence ID" value="PMD53271.1"/>
    <property type="molecule type" value="Genomic_DNA"/>
</dbReference>
<protein>
    <submittedName>
        <fullName evidence="1">Uncharacterized protein</fullName>
    </submittedName>
</protein>
<keyword evidence="2" id="KW-1185">Reference proteome</keyword>
<reference evidence="1 2" key="1">
    <citation type="submission" date="2016-04" db="EMBL/GenBank/DDBJ databases">
        <title>A degradative enzymes factory behind the ericoid mycorrhizal symbiosis.</title>
        <authorList>
            <consortium name="DOE Joint Genome Institute"/>
            <person name="Martino E."/>
            <person name="Morin E."/>
            <person name="Grelet G."/>
            <person name="Kuo A."/>
            <person name="Kohler A."/>
            <person name="Daghino S."/>
            <person name="Barry K."/>
            <person name="Choi C."/>
            <person name="Cichocki N."/>
            <person name="Clum A."/>
            <person name="Copeland A."/>
            <person name="Hainaut M."/>
            <person name="Haridas S."/>
            <person name="Labutti K."/>
            <person name="Lindquist E."/>
            <person name="Lipzen A."/>
            <person name="Khouja H.-R."/>
            <person name="Murat C."/>
            <person name="Ohm R."/>
            <person name="Olson A."/>
            <person name="Spatafora J."/>
            <person name="Veneault-Fourrey C."/>
            <person name="Henrissat B."/>
            <person name="Grigoriev I."/>
            <person name="Martin F."/>
            <person name="Perotto S."/>
        </authorList>
    </citation>
    <scope>NUCLEOTIDE SEQUENCE [LARGE SCALE GENOMIC DNA]</scope>
    <source>
        <strain evidence="1 2">E</strain>
    </source>
</reference>
<proteinExistence type="predicted"/>
<dbReference type="GeneID" id="36578828"/>
<dbReference type="Proteomes" id="UP000235371">
    <property type="component" value="Unassembled WGS sequence"/>
</dbReference>
<organism evidence="1 2">
    <name type="scientific">Hyaloscypha bicolor E</name>
    <dbReference type="NCBI Taxonomy" id="1095630"/>
    <lineage>
        <taxon>Eukaryota</taxon>
        <taxon>Fungi</taxon>
        <taxon>Dikarya</taxon>
        <taxon>Ascomycota</taxon>
        <taxon>Pezizomycotina</taxon>
        <taxon>Leotiomycetes</taxon>
        <taxon>Helotiales</taxon>
        <taxon>Hyaloscyphaceae</taxon>
        <taxon>Hyaloscypha</taxon>
        <taxon>Hyaloscypha bicolor</taxon>
    </lineage>
</organism>
<gene>
    <name evidence="1" type="ORF">K444DRAFT_172213</name>
</gene>
<evidence type="ECO:0000313" key="2">
    <source>
        <dbReference type="Proteomes" id="UP000235371"/>
    </source>
</evidence>
<evidence type="ECO:0000313" key="1">
    <source>
        <dbReference type="EMBL" id="PMD53271.1"/>
    </source>
</evidence>
<sequence length="181" mass="19908">MTRYHLAERTRTCTTPNPHPLRDSCLIPAPRSIGLPSLCPMFEVARNGMSCDFLGLCPRFIHADFGPLELQSRLAKTSAFRLRCSRRWPEQHGAVFCWLSGGVAGRSNHRNRQNASVLVEPCQAAQPVNLHDYVPVAPASQCGASTSEPCSSPDLSSYACLPGSSRCIRVAFQHPSTRPEF</sequence>
<name>A0A2J6SR72_9HELO</name>
<accession>A0A2J6SR72</accession>
<dbReference type="AlphaFoldDB" id="A0A2J6SR72"/>
<dbReference type="InParanoid" id="A0A2J6SR72"/>